<dbReference type="OrthoDB" id="9803238at2"/>
<dbReference type="Pfam" id="PF03720">
    <property type="entry name" value="UDPG_MGDP_dh_C"/>
    <property type="match status" value="1"/>
</dbReference>
<dbReference type="InterPro" id="IPR036291">
    <property type="entry name" value="NAD(P)-bd_dom_sf"/>
</dbReference>
<evidence type="ECO:0000256" key="2">
    <source>
        <dbReference type="ARBA" id="ARBA00006601"/>
    </source>
</evidence>
<evidence type="ECO:0000256" key="12">
    <source>
        <dbReference type="SAM" id="MobiDB-lite"/>
    </source>
</evidence>
<dbReference type="EC" id="1.1.1.22" evidence="3 8"/>
<dbReference type="GO" id="GO:0003979">
    <property type="term" value="F:UDP-glucose 6-dehydrogenase activity"/>
    <property type="evidence" value="ECO:0007669"/>
    <property type="project" value="UniProtKB-EC"/>
</dbReference>
<feature type="binding site" evidence="11">
    <location>
        <position position="86"/>
    </location>
    <ligand>
        <name>NAD(+)</name>
        <dbReference type="ChEBI" id="CHEBI:57540"/>
    </ligand>
</feature>
<organism evidence="14 15">
    <name type="scientific">Pelagibacterium lacus</name>
    <dbReference type="NCBI Taxonomy" id="2282655"/>
    <lineage>
        <taxon>Bacteria</taxon>
        <taxon>Pseudomonadati</taxon>
        <taxon>Pseudomonadota</taxon>
        <taxon>Alphaproteobacteria</taxon>
        <taxon>Hyphomicrobiales</taxon>
        <taxon>Devosiaceae</taxon>
        <taxon>Pelagibacterium</taxon>
    </lineage>
</organism>
<dbReference type="GO" id="GO:0006065">
    <property type="term" value="P:UDP-glucuronate biosynthetic process"/>
    <property type="evidence" value="ECO:0007669"/>
    <property type="project" value="UniProtKB-UniPathway"/>
</dbReference>
<feature type="binding site" evidence="11">
    <location>
        <position position="331"/>
    </location>
    <ligand>
        <name>NAD(+)</name>
        <dbReference type="ChEBI" id="CHEBI:57540"/>
    </ligand>
</feature>
<feature type="binding site" evidence="10">
    <location>
        <begin position="252"/>
        <end position="256"/>
    </location>
    <ligand>
        <name>substrate</name>
    </ligand>
</feature>
<dbReference type="GO" id="GO:0051287">
    <property type="term" value="F:NAD binding"/>
    <property type="evidence" value="ECO:0007669"/>
    <property type="project" value="InterPro"/>
</dbReference>
<feature type="binding site" evidence="10">
    <location>
        <position position="324"/>
    </location>
    <ligand>
        <name>substrate</name>
    </ligand>
</feature>
<dbReference type="Gene3D" id="3.40.50.720">
    <property type="entry name" value="NAD(P)-binding Rossmann-like Domain"/>
    <property type="match status" value="2"/>
</dbReference>
<dbReference type="PANTHER" id="PTHR43750:SF3">
    <property type="entry name" value="UDP-GLUCOSE 6-DEHYDROGENASE TUAD"/>
    <property type="match status" value="1"/>
</dbReference>
<dbReference type="InterPro" id="IPR036220">
    <property type="entry name" value="UDP-Glc/GDP-Man_DH_C_sf"/>
</dbReference>
<keyword evidence="15" id="KW-1185">Reference proteome</keyword>
<evidence type="ECO:0000256" key="11">
    <source>
        <dbReference type="PIRSR" id="PIRSR500134-3"/>
    </source>
</evidence>
<dbReference type="EMBL" id="QQNH01000008">
    <property type="protein sequence ID" value="RDE09165.1"/>
    <property type="molecule type" value="Genomic_DNA"/>
</dbReference>
<dbReference type="PANTHER" id="PTHR43750">
    <property type="entry name" value="UDP-GLUCOSE 6-DEHYDROGENASE TUAD"/>
    <property type="match status" value="1"/>
</dbReference>
<sequence length="460" mass="47651">MRIVILGCGYVGLVTGTCLAHIGHEVVCVDTDVARISALAAGEVPIYEKGLKALVAANVAQGRLSFALVLPELDSSIDAIFIAVGTPAGGDGKSADLSALAGAVEDIAQAASASPLIVVKSTVPMGVCDAIETMMGRLRPDLSAEVVSNPEFLKEGRAVLDFLGPDRIVIGTDDGAPNPVLEAIYAPLAEAGVPIHWTGRRSSELIKHASNAFLATKVAFINEVADLCEKGGADIRSVARGMGLDARIGPAFLEAGPGYGGSCFPKDGVALLETAQTYGVRLGILERTVASNLQRRGGLASRVVEAMDGSVDGKRIGVLGLAFKAGTDDCRESPAVDLIGDLIALGARVVACDPKAMPYGHPALNSLALALDPYDCAQGCDCLVLATAWPQFSRLDPFRLAQMMTGRTIVDLRNGLDVTGFATAGFAIHGVGRRPDSAHRPATRSPAWHAAGEPQLSAAQ</sequence>
<gene>
    <name evidence="14" type="ORF">DVH29_08215</name>
</gene>
<comment type="similarity">
    <text evidence="2 8">Belongs to the UDP-glucose/GDP-mannose dehydrogenase family.</text>
</comment>
<feature type="binding site" evidence="11">
    <location>
        <position position="30"/>
    </location>
    <ligand>
        <name>NAD(+)</name>
        <dbReference type="ChEBI" id="CHEBI:57540"/>
    </ligand>
</feature>
<evidence type="ECO:0000313" key="15">
    <source>
        <dbReference type="Proteomes" id="UP000253759"/>
    </source>
</evidence>
<feature type="binding site" evidence="10">
    <location>
        <begin position="152"/>
        <end position="155"/>
    </location>
    <ligand>
        <name>substrate</name>
    </ligand>
</feature>
<dbReference type="SUPFAM" id="SSF48179">
    <property type="entry name" value="6-phosphogluconate dehydrogenase C-terminal domain-like"/>
    <property type="match status" value="1"/>
</dbReference>
<evidence type="ECO:0000256" key="10">
    <source>
        <dbReference type="PIRSR" id="PIRSR500134-2"/>
    </source>
</evidence>
<dbReference type="AlphaFoldDB" id="A0A369W5N1"/>
<name>A0A369W5N1_9HYPH</name>
<evidence type="ECO:0000256" key="3">
    <source>
        <dbReference type="ARBA" id="ARBA00012954"/>
    </source>
</evidence>
<dbReference type="PIRSF" id="PIRSF000124">
    <property type="entry name" value="UDPglc_GDPman_dh"/>
    <property type="match status" value="1"/>
</dbReference>
<dbReference type="Pfam" id="PF00984">
    <property type="entry name" value="UDPG_MGDP_dh"/>
    <property type="match status" value="1"/>
</dbReference>
<reference evidence="15" key="1">
    <citation type="submission" date="2018-07" db="EMBL/GenBank/DDBJ databases">
        <authorList>
            <person name="Liu B.-T."/>
            <person name="Du Z."/>
        </authorList>
    </citation>
    <scope>NUCLEOTIDE SEQUENCE [LARGE SCALE GENOMIC DNA]</scope>
    <source>
        <strain evidence="15">XYN52</strain>
    </source>
</reference>
<protein>
    <recommendedName>
        <fullName evidence="4 8">UDP-glucose 6-dehydrogenase</fullName>
        <ecNumber evidence="3 8">1.1.1.22</ecNumber>
    </recommendedName>
</protein>
<feature type="region of interest" description="Disordered" evidence="12">
    <location>
        <begin position="432"/>
        <end position="460"/>
    </location>
</feature>
<evidence type="ECO:0000313" key="14">
    <source>
        <dbReference type="EMBL" id="RDE09165.1"/>
    </source>
</evidence>
<evidence type="ECO:0000256" key="5">
    <source>
        <dbReference type="ARBA" id="ARBA00023002"/>
    </source>
</evidence>
<feature type="binding site" evidence="10">
    <location>
        <position position="207"/>
    </location>
    <ligand>
        <name>substrate</name>
    </ligand>
</feature>
<evidence type="ECO:0000259" key="13">
    <source>
        <dbReference type="SMART" id="SM00984"/>
    </source>
</evidence>
<evidence type="ECO:0000256" key="8">
    <source>
        <dbReference type="PIRNR" id="PIRNR000124"/>
    </source>
</evidence>
<dbReference type="SUPFAM" id="SSF51735">
    <property type="entry name" value="NAD(P)-binding Rossmann-fold domains"/>
    <property type="match status" value="1"/>
</dbReference>
<dbReference type="NCBIfam" id="TIGR03026">
    <property type="entry name" value="NDP-sugDHase"/>
    <property type="match status" value="1"/>
</dbReference>
<dbReference type="InterPro" id="IPR028357">
    <property type="entry name" value="UDPglc_DH_bac"/>
</dbReference>
<dbReference type="InterPro" id="IPR014027">
    <property type="entry name" value="UDP-Glc/GDP-Man_DH_C"/>
</dbReference>
<feature type="binding site" evidence="11">
    <location>
        <position position="155"/>
    </location>
    <ligand>
        <name>NAD(+)</name>
        <dbReference type="ChEBI" id="CHEBI:57540"/>
    </ligand>
</feature>
<dbReference type="Proteomes" id="UP000253759">
    <property type="component" value="Unassembled WGS sequence"/>
</dbReference>
<dbReference type="Gene3D" id="1.20.5.100">
    <property type="entry name" value="Cytochrome c1, transmembrane anchor, C-terminal"/>
    <property type="match status" value="1"/>
</dbReference>
<dbReference type="InterPro" id="IPR017476">
    <property type="entry name" value="UDP-Glc/GDP-Man"/>
</dbReference>
<proteinExistence type="inferred from homology"/>
<dbReference type="PIRSF" id="PIRSF500134">
    <property type="entry name" value="UDPglc_DH_bac"/>
    <property type="match status" value="1"/>
</dbReference>
<feature type="domain" description="UDP-glucose/GDP-mannose dehydrogenase C-terminal" evidence="13">
    <location>
        <begin position="317"/>
        <end position="418"/>
    </location>
</feature>
<feature type="binding site" evidence="10">
    <location>
        <position position="260"/>
    </location>
    <ligand>
        <name>substrate</name>
    </ligand>
</feature>
<evidence type="ECO:0000256" key="9">
    <source>
        <dbReference type="PIRSR" id="PIRSR500134-1"/>
    </source>
</evidence>
<comment type="pathway">
    <text evidence="1">Nucleotide-sugar biosynthesis; UDP-alpha-D-glucuronate biosynthesis; UDP-alpha-D-glucuronate from UDP-alpha-D-glucose: step 1/1.</text>
</comment>
<dbReference type="GO" id="GO:0000271">
    <property type="term" value="P:polysaccharide biosynthetic process"/>
    <property type="evidence" value="ECO:0007669"/>
    <property type="project" value="InterPro"/>
</dbReference>
<keyword evidence="6 8" id="KW-0520">NAD</keyword>
<dbReference type="InterPro" id="IPR008927">
    <property type="entry name" value="6-PGluconate_DH-like_C_sf"/>
</dbReference>
<dbReference type="InterPro" id="IPR014026">
    <property type="entry name" value="UDP-Glc/GDP-Man_DH_dimer"/>
</dbReference>
<comment type="catalytic activity">
    <reaction evidence="7 8">
        <text>UDP-alpha-D-glucose + 2 NAD(+) + H2O = UDP-alpha-D-glucuronate + 2 NADH + 3 H(+)</text>
        <dbReference type="Rhea" id="RHEA:23596"/>
        <dbReference type="ChEBI" id="CHEBI:15377"/>
        <dbReference type="ChEBI" id="CHEBI:15378"/>
        <dbReference type="ChEBI" id="CHEBI:57540"/>
        <dbReference type="ChEBI" id="CHEBI:57945"/>
        <dbReference type="ChEBI" id="CHEBI:58052"/>
        <dbReference type="ChEBI" id="CHEBI:58885"/>
        <dbReference type="EC" id="1.1.1.22"/>
    </reaction>
</comment>
<evidence type="ECO:0000256" key="1">
    <source>
        <dbReference type="ARBA" id="ARBA00004701"/>
    </source>
</evidence>
<feature type="binding site" evidence="11">
    <location>
        <position position="35"/>
    </location>
    <ligand>
        <name>NAD(+)</name>
        <dbReference type="ChEBI" id="CHEBI:57540"/>
    </ligand>
</feature>
<feature type="binding site" evidence="11">
    <location>
        <position position="122"/>
    </location>
    <ligand>
        <name>NAD(+)</name>
        <dbReference type="ChEBI" id="CHEBI:57540"/>
    </ligand>
</feature>
<evidence type="ECO:0000256" key="4">
    <source>
        <dbReference type="ARBA" id="ARBA00015132"/>
    </source>
</evidence>
<comment type="caution">
    <text evidence="14">The sequence shown here is derived from an EMBL/GenBank/DDBJ whole genome shotgun (WGS) entry which is preliminary data.</text>
</comment>
<accession>A0A369W5N1</accession>
<dbReference type="InterPro" id="IPR001732">
    <property type="entry name" value="UDP-Glc/GDP-Man_DH_N"/>
</dbReference>
<dbReference type="SUPFAM" id="SSF52413">
    <property type="entry name" value="UDP-glucose/GDP-mannose dehydrogenase C-terminal domain"/>
    <property type="match status" value="1"/>
</dbReference>
<dbReference type="Pfam" id="PF03721">
    <property type="entry name" value="UDPG_MGDP_dh_N"/>
    <property type="match status" value="1"/>
</dbReference>
<keyword evidence="5 8" id="KW-0560">Oxidoreductase</keyword>
<dbReference type="RefSeq" id="WP_114645691.1">
    <property type="nucleotide sequence ID" value="NZ_QQNH01000008.1"/>
</dbReference>
<dbReference type="SMART" id="SM00984">
    <property type="entry name" value="UDPG_MGDP_dh_C"/>
    <property type="match status" value="1"/>
</dbReference>
<dbReference type="UniPathway" id="UPA00038">
    <property type="reaction ID" value="UER00491"/>
</dbReference>
<evidence type="ECO:0000256" key="7">
    <source>
        <dbReference type="ARBA" id="ARBA00047473"/>
    </source>
</evidence>
<feature type="active site" description="Nucleophile" evidence="9">
    <location>
        <position position="263"/>
    </location>
</feature>
<feature type="binding site" evidence="11">
    <location>
        <position position="266"/>
    </location>
    <ligand>
        <name>NAD(+)</name>
        <dbReference type="ChEBI" id="CHEBI:57540"/>
    </ligand>
</feature>
<evidence type="ECO:0000256" key="6">
    <source>
        <dbReference type="ARBA" id="ARBA00023027"/>
    </source>
</evidence>